<comment type="caution">
    <text evidence="2">The sequence shown here is derived from an EMBL/GenBank/DDBJ whole genome shotgun (WGS) entry which is preliminary data.</text>
</comment>
<protein>
    <recommendedName>
        <fullName evidence="1">Putative membrane protein insertion efficiency factor</fullName>
    </recommendedName>
</protein>
<comment type="similarity">
    <text evidence="1">Belongs to the UPF0161 family.</text>
</comment>
<dbReference type="AlphaFoldDB" id="C4FLJ1"/>
<proteinExistence type="inferred from homology"/>
<accession>C4FLJ1</accession>
<dbReference type="PANTHER" id="PTHR33383:SF1">
    <property type="entry name" value="MEMBRANE PROTEIN INSERTION EFFICIENCY FACTOR-RELATED"/>
    <property type="match status" value="1"/>
</dbReference>
<dbReference type="Pfam" id="PF01809">
    <property type="entry name" value="YidD"/>
    <property type="match status" value="1"/>
</dbReference>
<organism evidence="2 3">
    <name type="scientific">Sulfurihydrogenibium yellowstonense SS-5</name>
    <dbReference type="NCBI Taxonomy" id="432331"/>
    <lineage>
        <taxon>Bacteria</taxon>
        <taxon>Pseudomonadati</taxon>
        <taxon>Aquificota</taxon>
        <taxon>Aquificia</taxon>
        <taxon>Aquificales</taxon>
        <taxon>Hydrogenothermaceae</taxon>
        <taxon>Sulfurihydrogenibium</taxon>
    </lineage>
</organism>
<dbReference type="SMART" id="SM01234">
    <property type="entry name" value="Haemolytic"/>
    <property type="match status" value="1"/>
</dbReference>
<name>C4FLJ1_9AQUI</name>
<dbReference type="Proteomes" id="UP000005540">
    <property type="component" value="Unassembled WGS sequence"/>
</dbReference>
<sequence length="69" mass="8062">MIKKLFINVIRFYQKYISPIKGQSCRFHPTCSEYAALSIEKYGIIKGTLKAIWRILRCNPFFKGGVDYP</sequence>
<dbReference type="GO" id="GO:0005886">
    <property type="term" value="C:plasma membrane"/>
    <property type="evidence" value="ECO:0007669"/>
    <property type="project" value="UniProtKB-SubCell"/>
</dbReference>
<evidence type="ECO:0000256" key="1">
    <source>
        <dbReference type="HAMAP-Rule" id="MF_00386"/>
    </source>
</evidence>
<dbReference type="PANTHER" id="PTHR33383">
    <property type="entry name" value="MEMBRANE PROTEIN INSERTION EFFICIENCY FACTOR-RELATED"/>
    <property type="match status" value="1"/>
</dbReference>
<evidence type="ECO:0000313" key="3">
    <source>
        <dbReference type="Proteomes" id="UP000005540"/>
    </source>
</evidence>
<evidence type="ECO:0000313" key="2">
    <source>
        <dbReference type="EMBL" id="EEP60054.1"/>
    </source>
</evidence>
<dbReference type="EMBL" id="ABZS01000158">
    <property type="protein sequence ID" value="EEP60054.1"/>
    <property type="molecule type" value="Genomic_DNA"/>
</dbReference>
<reference evidence="2 3" key="1">
    <citation type="submission" date="2009-04" db="EMBL/GenBank/DDBJ databases">
        <authorList>
            <person name="Reysenbach A.-L."/>
            <person name="Heidelberg J.F."/>
            <person name="Nelson W.C."/>
        </authorList>
    </citation>
    <scope>NUCLEOTIDE SEQUENCE [LARGE SCALE GENOMIC DNA]</scope>
    <source>
        <strain evidence="2 3">SS-5</strain>
    </source>
</reference>
<keyword evidence="1" id="KW-0472">Membrane</keyword>
<dbReference type="RefSeq" id="WP_007547795.1">
    <property type="nucleotide sequence ID" value="NZ_ABZS01000158.1"/>
</dbReference>
<dbReference type="NCBIfam" id="TIGR00278">
    <property type="entry name" value="membrane protein insertion efficiency factor YidD"/>
    <property type="match status" value="1"/>
</dbReference>
<gene>
    <name evidence="2" type="ORF">SULYE_1445</name>
</gene>
<dbReference type="OrthoDB" id="9801753at2"/>
<keyword evidence="1" id="KW-1003">Cell membrane</keyword>
<dbReference type="InterPro" id="IPR002696">
    <property type="entry name" value="Membr_insert_effic_factor_YidD"/>
</dbReference>
<comment type="subcellular location">
    <subcellularLocation>
        <location evidence="1">Cell membrane</location>
        <topology evidence="1">Peripheral membrane protein</topology>
        <orientation evidence="1">Cytoplasmic side</orientation>
    </subcellularLocation>
</comment>
<dbReference type="HAMAP" id="MF_00386">
    <property type="entry name" value="UPF0161_YidD"/>
    <property type="match status" value="1"/>
</dbReference>
<comment type="function">
    <text evidence="1">Could be involved in insertion of integral membrane proteins into the membrane.</text>
</comment>
<keyword evidence="3" id="KW-1185">Reference proteome</keyword>